<evidence type="ECO:0008006" key="4">
    <source>
        <dbReference type="Google" id="ProtNLM"/>
    </source>
</evidence>
<accession>A0ABT1I4G0</accession>
<dbReference type="Pfam" id="PF11199">
    <property type="entry name" value="DUF2891"/>
    <property type="match status" value="1"/>
</dbReference>
<feature type="region of interest" description="Disordered" evidence="1">
    <location>
        <begin position="1"/>
        <end position="25"/>
    </location>
</feature>
<sequence>MANCARHDAPVTPPQPHPTPGLDADTASRLLDTAIANIGRDYPVHWVHLINSPAELVPQRTLHPIFAGSLDWHSCVHQTWLAVRLLRLFPQFSTTAAATIDALVTEESAQVEAEFFRTPNGSFWERPYGWAWLLLLDAECRAWPGGARWAEALQPLVTQVRTGWLDWLGLSRWPVRVGTHTNTAFALSLVLDAARATGDTALEIACTAATRRFYLADRDYGGFEPSAADFLSPALTEADLLRRVLPPEEFAGWLDAFLPDLAAARWTDLRDPVPVDDPTDPHGSHLAGLALSRAWAWRGIAESLPEHHRYVELASAAAARHREAGWRYVFGFGYAAEHWLGAFAAYLDIGAVT</sequence>
<comment type="caution">
    <text evidence="2">The sequence shown here is derived from an EMBL/GenBank/DDBJ whole genome shotgun (WGS) entry which is preliminary data.</text>
</comment>
<protein>
    <recommendedName>
        <fullName evidence="4">DUF2891 family protein</fullName>
    </recommendedName>
</protein>
<dbReference type="InterPro" id="IPR021365">
    <property type="entry name" value="DUF2891"/>
</dbReference>
<proteinExistence type="predicted"/>
<organism evidence="2 3">
    <name type="scientific">Actinokineospora diospyrosa</name>
    <dbReference type="NCBI Taxonomy" id="103728"/>
    <lineage>
        <taxon>Bacteria</taxon>
        <taxon>Bacillati</taxon>
        <taxon>Actinomycetota</taxon>
        <taxon>Actinomycetes</taxon>
        <taxon>Pseudonocardiales</taxon>
        <taxon>Pseudonocardiaceae</taxon>
        <taxon>Actinokineospora</taxon>
    </lineage>
</organism>
<keyword evidence="3" id="KW-1185">Reference proteome</keyword>
<evidence type="ECO:0000256" key="1">
    <source>
        <dbReference type="SAM" id="MobiDB-lite"/>
    </source>
</evidence>
<gene>
    <name evidence="2" type="ORF">LV75_000002</name>
</gene>
<evidence type="ECO:0000313" key="2">
    <source>
        <dbReference type="EMBL" id="MCP2267520.1"/>
    </source>
</evidence>
<evidence type="ECO:0000313" key="3">
    <source>
        <dbReference type="Proteomes" id="UP001205185"/>
    </source>
</evidence>
<reference evidence="2 3" key="1">
    <citation type="submission" date="2022-06" db="EMBL/GenBank/DDBJ databases">
        <title>Genomic Encyclopedia of Archaeal and Bacterial Type Strains, Phase II (KMG-II): from individual species to whole genera.</title>
        <authorList>
            <person name="Goeker M."/>
        </authorList>
    </citation>
    <scope>NUCLEOTIDE SEQUENCE [LARGE SCALE GENOMIC DNA]</scope>
    <source>
        <strain evidence="2 3">DSM 44255</strain>
    </source>
</reference>
<dbReference type="Proteomes" id="UP001205185">
    <property type="component" value="Unassembled WGS sequence"/>
</dbReference>
<dbReference type="EMBL" id="JAMTCO010000001">
    <property type="protein sequence ID" value="MCP2267520.1"/>
    <property type="molecule type" value="Genomic_DNA"/>
</dbReference>
<name>A0ABT1I4G0_9PSEU</name>